<keyword evidence="3" id="KW-1185">Reference proteome</keyword>
<gene>
    <name evidence="2" type="ORF">ABEB36_011600</name>
</gene>
<dbReference type="EMBL" id="JBDJPC010000009">
    <property type="protein sequence ID" value="KAL1490929.1"/>
    <property type="molecule type" value="Genomic_DNA"/>
</dbReference>
<proteinExistence type="predicted"/>
<protein>
    <submittedName>
        <fullName evidence="2">Uncharacterized protein</fullName>
    </submittedName>
</protein>
<evidence type="ECO:0000313" key="2">
    <source>
        <dbReference type="EMBL" id="KAL1490929.1"/>
    </source>
</evidence>
<reference evidence="2 3" key="1">
    <citation type="submission" date="2024-05" db="EMBL/GenBank/DDBJ databases">
        <title>Genetic variation in Jamaican populations of the coffee berry borer (Hypothenemus hampei).</title>
        <authorList>
            <person name="Errbii M."/>
            <person name="Myrie A."/>
        </authorList>
    </citation>
    <scope>NUCLEOTIDE SEQUENCE [LARGE SCALE GENOMIC DNA]</scope>
    <source>
        <strain evidence="2">JA-Hopewell-2020-01-JO</strain>
        <tissue evidence="2">Whole body</tissue>
    </source>
</reference>
<dbReference type="Proteomes" id="UP001566132">
    <property type="component" value="Unassembled WGS sequence"/>
</dbReference>
<feature type="compositionally biased region" description="Polar residues" evidence="1">
    <location>
        <begin position="23"/>
        <end position="36"/>
    </location>
</feature>
<accession>A0ABD1E8D4</accession>
<evidence type="ECO:0000256" key="1">
    <source>
        <dbReference type="SAM" id="MobiDB-lite"/>
    </source>
</evidence>
<sequence length="142" mass="15787">MPLNENSNKSSKSQHAATKKLKLTQSKALKSSTKTNIVERTDNSCKDHDHKNNITILVNDSDDVALTEVVIDDTVSFSENRLLEPDVPLKIDTNNNSLNLLPTLCSFSPRSDLGYESVDSPISTSEFDSWDQSVSELFPNLF</sequence>
<evidence type="ECO:0000313" key="3">
    <source>
        <dbReference type="Proteomes" id="UP001566132"/>
    </source>
</evidence>
<organism evidence="2 3">
    <name type="scientific">Hypothenemus hampei</name>
    <name type="common">Coffee berry borer</name>
    <dbReference type="NCBI Taxonomy" id="57062"/>
    <lineage>
        <taxon>Eukaryota</taxon>
        <taxon>Metazoa</taxon>
        <taxon>Ecdysozoa</taxon>
        <taxon>Arthropoda</taxon>
        <taxon>Hexapoda</taxon>
        <taxon>Insecta</taxon>
        <taxon>Pterygota</taxon>
        <taxon>Neoptera</taxon>
        <taxon>Endopterygota</taxon>
        <taxon>Coleoptera</taxon>
        <taxon>Polyphaga</taxon>
        <taxon>Cucujiformia</taxon>
        <taxon>Curculionidae</taxon>
        <taxon>Scolytinae</taxon>
        <taxon>Hypothenemus</taxon>
    </lineage>
</organism>
<comment type="caution">
    <text evidence="2">The sequence shown here is derived from an EMBL/GenBank/DDBJ whole genome shotgun (WGS) entry which is preliminary data.</text>
</comment>
<name>A0ABD1E8D4_HYPHA</name>
<feature type="region of interest" description="Disordered" evidence="1">
    <location>
        <begin position="1"/>
        <end position="45"/>
    </location>
</feature>
<dbReference type="AlphaFoldDB" id="A0ABD1E8D4"/>
<feature type="compositionally biased region" description="Polar residues" evidence="1">
    <location>
        <begin position="1"/>
        <end position="16"/>
    </location>
</feature>